<evidence type="ECO:0000313" key="1">
    <source>
        <dbReference type="EMBL" id="QLQ30783.1"/>
    </source>
</evidence>
<proteinExistence type="predicted"/>
<keyword evidence="2" id="KW-1185">Reference proteome</keyword>
<evidence type="ECO:0000313" key="2">
    <source>
        <dbReference type="Proteomes" id="UP000510621"/>
    </source>
</evidence>
<reference evidence="1" key="1">
    <citation type="submission" date="2020-06" db="EMBL/GenBank/DDBJ databases">
        <title>Analysis procedures for assessing recovery of high quality, complete, closed genomes from Nanopore long read metagenome sequencing.</title>
        <authorList>
            <person name="Bessarab I."/>
            <person name="Arumugam K."/>
            <person name="Haryono M."/>
            <person name="Liu X."/>
            <person name="Roy S."/>
            <person name="Zuniga-Montanez R.E."/>
            <person name="Qiu G."/>
            <person name="Drautz-Moses D.I."/>
            <person name="Law Y.Y."/>
            <person name="Wuertz S."/>
            <person name="Lauro F.M."/>
            <person name="Huson D.H."/>
            <person name="Williams R.B."/>
        </authorList>
    </citation>
    <scope>NUCLEOTIDE SEQUENCE [LARGE SCALE GENOMIC DNA]</scope>
    <source>
        <strain evidence="1">SSD2</strain>
    </source>
</reference>
<dbReference type="Proteomes" id="UP000510621">
    <property type="component" value="Chromosome"/>
</dbReference>
<protein>
    <submittedName>
        <fullName evidence="1">Uncharacterized protein</fullName>
    </submittedName>
</protein>
<accession>A0A7L6ANW5</accession>
<sequence>MPIDDFTLDPEKQKRPEKKLGLLSRLYRAFRPNEDAGLATIQGGYGDAQGRSLFGARNDSNPSDPDAEKLLYEFPSDRFAQYPILEEMIKDPLNAYLYT</sequence>
<name>A0A7L6ANW5_9GAMM</name>
<gene>
    <name evidence="1" type="ORF">HZT40_03230</name>
</gene>
<organism evidence="1 2">
    <name type="scientific">Candidatus Thiothrix singaporensis</name>
    <dbReference type="NCBI Taxonomy" id="2799669"/>
    <lineage>
        <taxon>Bacteria</taxon>
        <taxon>Pseudomonadati</taxon>
        <taxon>Pseudomonadota</taxon>
        <taxon>Gammaproteobacteria</taxon>
        <taxon>Thiotrichales</taxon>
        <taxon>Thiotrichaceae</taxon>
        <taxon>Thiothrix</taxon>
    </lineage>
</organism>
<dbReference type="AlphaFoldDB" id="A0A7L6ANW5"/>
<dbReference type="EMBL" id="CP059265">
    <property type="protein sequence ID" value="QLQ30783.1"/>
    <property type="molecule type" value="Genomic_DNA"/>
</dbReference>
<dbReference type="KEGG" id="this:HZT40_03230"/>